<evidence type="ECO:0000259" key="3">
    <source>
        <dbReference type="PROSITE" id="PS51783"/>
    </source>
</evidence>
<evidence type="ECO:0000256" key="1">
    <source>
        <dbReference type="SAM" id="MobiDB-lite"/>
    </source>
</evidence>
<keyword evidence="5" id="KW-1185">Reference proteome</keyword>
<dbReference type="SMART" id="SM01026">
    <property type="entry name" value="Beach"/>
    <property type="match status" value="1"/>
</dbReference>
<dbReference type="InParanoid" id="A2D7B6"/>
<protein>
    <submittedName>
        <fullName evidence="4">Beige/BEACH domain containing protein</fullName>
    </submittedName>
</protein>
<dbReference type="InterPro" id="IPR023362">
    <property type="entry name" value="PH-BEACH_dom"/>
</dbReference>
<dbReference type="STRING" id="5722.A2D7B6"/>
<dbReference type="Gene3D" id="2.30.29.30">
    <property type="entry name" value="Pleckstrin-homology domain (PH domain)/Phosphotyrosine-binding domain (PTB)"/>
    <property type="match status" value="1"/>
</dbReference>
<evidence type="ECO:0000259" key="2">
    <source>
        <dbReference type="PROSITE" id="PS50197"/>
    </source>
</evidence>
<dbReference type="InterPro" id="IPR036322">
    <property type="entry name" value="WD40_repeat_dom_sf"/>
</dbReference>
<gene>
    <name evidence="4" type="ORF">TVAG_119700</name>
</gene>
<evidence type="ECO:0000313" key="5">
    <source>
        <dbReference type="Proteomes" id="UP000001542"/>
    </source>
</evidence>
<dbReference type="Pfam" id="PF14844">
    <property type="entry name" value="PH_BEACH"/>
    <property type="match status" value="1"/>
</dbReference>
<dbReference type="VEuPathDB" id="TrichDB:TVAG_119700"/>
<dbReference type="InterPro" id="IPR031570">
    <property type="entry name" value="NBEA/BDCP_DUF4704"/>
</dbReference>
<dbReference type="RefSeq" id="XP_001276881.1">
    <property type="nucleotide sequence ID" value="XM_001276880.1"/>
</dbReference>
<name>A2D7B6_TRIV3</name>
<dbReference type="Proteomes" id="UP000001542">
    <property type="component" value="Unassembled WGS sequence"/>
</dbReference>
<dbReference type="InterPro" id="IPR015943">
    <property type="entry name" value="WD40/YVTN_repeat-like_dom_sf"/>
</dbReference>
<dbReference type="InterPro" id="IPR036372">
    <property type="entry name" value="BEACH_dom_sf"/>
</dbReference>
<dbReference type="SUPFAM" id="SSF50978">
    <property type="entry name" value="WD40 repeat-like"/>
    <property type="match status" value="1"/>
</dbReference>
<dbReference type="SUPFAM" id="SSF81837">
    <property type="entry name" value="BEACH domain"/>
    <property type="match status" value="1"/>
</dbReference>
<dbReference type="PROSITE" id="PS51783">
    <property type="entry name" value="PH_BEACH"/>
    <property type="match status" value="1"/>
</dbReference>
<dbReference type="CDD" id="cd06071">
    <property type="entry name" value="Beach"/>
    <property type="match status" value="1"/>
</dbReference>
<dbReference type="PROSITE" id="PS50197">
    <property type="entry name" value="BEACH"/>
    <property type="match status" value="1"/>
</dbReference>
<dbReference type="PANTHER" id="PTHR13743:SF161">
    <property type="entry name" value="BEIGE_BEACH DOMAIN CONTAINING PROTEIN"/>
    <property type="match status" value="1"/>
</dbReference>
<accession>A2D7B6</accession>
<evidence type="ECO:0000313" key="4">
    <source>
        <dbReference type="EMBL" id="EAY23633.1"/>
    </source>
</evidence>
<feature type="domain" description="BEACH" evidence="2">
    <location>
        <begin position="1953"/>
        <end position="2239"/>
    </location>
</feature>
<dbReference type="SMR" id="A2D7B6"/>
<dbReference type="EMBL" id="DS113177">
    <property type="protein sequence ID" value="EAY23633.1"/>
    <property type="molecule type" value="Genomic_DNA"/>
</dbReference>
<dbReference type="PANTHER" id="PTHR13743">
    <property type="entry name" value="BEIGE/BEACH-RELATED"/>
    <property type="match status" value="1"/>
</dbReference>
<proteinExistence type="predicted"/>
<feature type="domain" description="BEACH-type PH" evidence="3">
    <location>
        <begin position="1840"/>
        <end position="1943"/>
    </location>
</feature>
<dbReference type="VEuPathDB" id="TrichDB:TVAGG3_0992550"/>
<dbReference type="Pfam" id="PF15787">
    <property type="entry name" value="DUF4704"/>
    <property type="match status" value="1"/>
</dbReference>
<dbReference type="Gene3D" id="1.10.1540.10">
    <property type="entry name" value="BEACH domain"/>
    <property type="match status" value="1"/>
</dbReference>
<dbReference type="InterPro" id="IPR011993">
    <property type="entry name" value="PH-like_dom_sf"/>
</dbReference>
<dbReference type="Gene3D" id="2.130.10.10">
    <property type="entry name" value="YVTN repeat-like/Quinoprotein amine dehydrogenase"/>
    <property type="match status" value="1"/>
</dbReference>
<dbReference type="OrthoDB" id="26681at2759"/>
<dbReference type="Pfam" id="PF02138">
    <property type="entry name" value="Beach"/>
    <property type="match status" value="1"/>
</dbReference>
<dbReference type="InterPro" id="IPR000409">
    <property type="entry name" value="BEACH_dom"/>
</dbReference>
<dbReference type="SUPFAM" id="SSF50729">
    <property type="entry name" value="PH domain-like"/>
    <property type="match status" value="1"/>
</dbReference>
<feature type="compositionally biased region" description="Low complexity" evidence="1">
    <location>
        <begin position="2309"/>
        <end position="2320"/>
    </location>
</feature>
<sequence>MKLLTCRQLCGRILIELSSVEWEKKINDKTILSALNSIPFPPIIDEKSSNISKKLEGKQELSSIFKDVGFSFPFRADLIEYIISHPELVTYIPNVHAQIVYFTYLSWIQSLEKKNSTKYSLSLLQLFLQRSSVDGFKDINMYAFYDVFIFSLSSSDLSFEKLHEINSVLIKFLTIGQPPVFMYQLIPRTVKKLSDSKNPDFSNFICSIINLKAIKKEYPDEVFLDTISILNDLLVDFNTQVVDMWCNSAPQLPPLVTLPSITSLVSGVINYVVRFGKFVSVEKNVENVIKIDDKHTFQINPDIVPNPQLVNVEITKQRYLIPTPNLVAEYLPEGMTKALDGFVRIARNSKELRDMINNAIVNFFDENKDHENWLAIYTSFLSIYRTVKCRKDFLLPYSVLIDSRIWSPEVAIDSPEHKGLAINSIRHWTLEMLMSRGIKNVREILNLCIAYPRLEEEIIYRIMDFAPKLKFNDKIVEEFTTVITYLLYFYQTCPYTNEEQEQAANGVRIALFCLLDLFISKEDKLGAFLNREEFAESFIMLIFEKGVDQYVMDKLKIYVKTADYKNSLNPCRLKFVEIAGTVFGNLNHAGMMDIAKSIIHLFVEQNISMPEMIKELASGFLLLPKNEDSANFIVDALDFLVISAESRSLTATPLAAIEEAISHVFGEPTQDLFIRLVQLLAGHPLDSAQPSFLIKQPTALTLILGVFKDTQFLLTIFDFIAKLCEYSSLNCAAAAIGGLSEMLIEFMLEWRNDETIEPRQFASCMSLLMIIVMTSCTVNVARMFISLLCPIEGRTIPHTQNLMLKVLNKMLIDGQNRPRDSLPLVPQGKYATFSSMPQSFVVVFWIFNPLSDKSPQSIIAEIGDLKILVTDYRIKVNKVKTNVELDAKIWNMVSIKVNIDDKESDVTVMVNNKEETKSNFKLPKLLFEEKQLFVIGGGTNDKNYALLGNFGIFKDTVQLDKLMKSSLRGSMENNPDCIVYMQPFQADGFIYMKSNSRVEQGKIECPPFVSFADVLVEKCGIEMILPLFAQWDMPYSTGKENTIKNDTLEILTNCLKMSSDSQKLFAEVGGFRILSHLIISSKIENIDFKLYQAMVQILNSLQDGEAKHNMLIAIIFNLQIWLKTSAVDHIMIIKHWARVIVKNYYNDCKDLLTFTHILSMLISNYWYSQAESLIHQNTERCRNEVLNVTEVRKYLFEILKQISLKNFDTNSLKSLVSHILTCGEINQCLDLINFLQYLLGDDNVWKDIEEPGKYISLLVYLFNLKSDDIVLSTLSCIVYAFRHNKMNPITMKDEVEIMLHQVGSYFSRTTLVDIFIEILNNNVPELLPLLSWMTLNNGRPIILPQILKSSKMLVTNDLWCYWPLISCYKCQEQESKDLLKYLLDCNVQGVLTNLLAAANIVGLALKEDRIKMMRNILLLASNNETYDEEYIKCAQFFLLYRERNVSKTYLETVYESSPFNNTVNNDDSGSLLMTSTSQAEIETNKPVLDEINIQITETQKEKDIKRHSLNVANLAKNVGNLSSYNSDTAESTLSYLFPVHEESNDTGKARRVSLLSVSSFSKPSRRRNISPKKMKAVIMPSEMDKKVIDIAKHPFNYIFGLNWTEDGKWEDFEIAKSYLQKYISHKLEITAESQIITSLFIKFGGDIESDYFNNTIPVMKAKKQLEDNQLSLYLSLSEDVAQSYNINLALSPIRFMHHLLKTNKRNADINFENLEQASSLASVAANEIADYEDKISTAKTHSAHLWSHLWQCMTFSHAPWSRSLPAQHSAIHYKKDMSYCGLMPLKLKKNRQFTDHKHESLVRDTGDEVTAEIKLEEYKKELALQYQKHAPSGLLDVLVEDKEEINNNLNMADQRCIMELPCELIEISRRRQGTFAILADSVVISIKEKTKVFPLEMICDVLLRTHLHHQTAIEMIMIDGRSYLINFENVDSLTVLKHFKELWLPNIANLQTSSFIDFFQSKKLTDKWVSRQISNFEYLLYLNKFSGRTFNDASQYPIMPWVLSDYTSSVLDLTDPQSYRDLSKPIGAINEERLQGLVEKMDIFSQMGITPYLYSSGPNCPLAVYLWLLRMEPCTTLHIEIQGGKFDTAARLFSSIPNAWNLCTKTQNDFRELIPEFFSTPEFLVNSNRFDLGKTQDYEVDDVVLPPWANTPYDFIYIMRKALESDYVSSHLHQWIDLIFGVTQKSSECNNIYMEEMYSTIWDNKKNLENPEVRAGIEAILMHVGQIPQQIFTKPHPQRYAHVSNASVLSKNICIDLNLPKTYAANISKRGNEYMITLLNSEGGICVRNMELTDIAKASHGSNVKPRSKSNASASSQISAPTSPHIKRNERRSNIDIVFSEPCEITLENMTTDKMQIEDFNELCSETFAIPIAGGSFAVSGRLTNEMYIAVPGGLCNKALQQRSRIVCSVCDGKYIAVANSEAVISIYRKNFEKPIFKVPSFTSAIRCMCISEKFHIIVAGTKDSSLLFISLTSGQIAKVVELDGFRAKHVIITPSWGFVAVHATKIANGMLQHQIFLISPNGDIIVKRKSDAGVESWTSESTSSGFDVIGMVDEIGNVFVFEAFYVDLGRKVFSTNTKVVSVRIDPEDNVLILILETGKSIMIPISVDL</sequence>
<feature type="region of interest" description="Disordered" evidence="1">
    <location>
        <begin position="2299"/>
        <end position="2327"/>
    </location>
</feature>
<dbReference type="eggNOG" id="KOG1786">
    <property type="taxonomic scope" value="Eukaryota"/>
</dbReference>
<reference evidence="4" key="2">
    <citation type="journal article" date="2007" name="Science">
        <title>Draft genome sequence of the sexually transmitted pathogen Trichomonas vaginalis.</title>
        <authorList>
            <person name="Carlton J.M."/>
            <person name="Hirt R.P."/>
            <person name="Silva J.C."/>
            <person name="Delcher A.L."/>
            <person name="Schatz M."/>
            <person name="Zhao Q."/>
            <person name="Wortman J.R."/>
            <person name="Bidwell S.L."/>
            <person name="Alsmark U.C.M."/>
            <person name="Besteiro S."/>
            <person name="Sicheritz-Ponten T."/>
            <person name="Noel C.J."/>
            <person name="Dacks J.B."/>
            <person name="Foster P.G."/>
            <person name="Simillion C."/>
            <person name="Van de Peer Y."/>
            <person name="Miranda-Saavedra D."/>
            <person name="Barton G.J."/>
            <person name="Westrop G.D."/>
            <person name="Mueller S."/>
            <person name="Dessi D."/>
            <person name="Fiori P.L."/>
            <person name="Ren Q."/>
            <person name="Paulsen I."/>
            <person name="Zhang H."/>
            <person name="Bastida-Corcuera F.D."/>
            <person name="Simoes-Barbosa A."/>
            <person name="Brown M.T."/>
            <person name="Hayes R.D."/>
            <person name="Mukherjee M."/>
            <person name="Okumura C.Y."/>
            <person name="Schneider R."/>
            <person name="Smith A.J."/>
            <person name="Vanacova S."/>
            <person name="Villalvazo M."/>
            <person name="Haas B.J."/>
            <person name="Pertea M."/>
            <person name="Feldblyum T.V."/>
            <person name="Utterback T.R."/>
            <person name="Shu C.L."/>
            <person name="Osoegawa K."/>
            <person name="de Jong P.J."/>
            <person name="Hrdy I."/>
            <person name="Horvathova L."/>
            <person name="Zubacova Z."/>
            <person name="Dolezal P."/>
            <person name="Malik S.B."/>
            <person name="Logsdon J.M. Jr."/>
            <person name="Henze K."/>
            <person name="Gupta A."/>
            <person name="Wang C.C."/>
            <person name="Dunne R.L."/>
            <person name="Upcroft J.A."/>
            <person name="Upcroft P."/>
            <person name="White O."/>
            <person name="Salzberg S.L."/>
            <person name="Tang P."/>
            <person name="Chiu C.-H."/>
            <person name="Lee Y.-S."/>
            <person name="Embley T.M."/>
            <person name="Coombs G.H."/>
            <person name="Mottram J.C."/>
            <person name="Tachezy J."/>
            <person name="Fraser-Liggett C.M."/>
            <person name="Johnson P.J."/>
        </authorList>
    </citation>
    <scope>NUCLEOTIDE SEQUENCE [LARGE SCALE GENOMIC DNA]</scope>
    <source>
        <strain evidence="4">G3</strain>
    </source>
</reference>
<dbReference type="InterPro" id="IPR050865">
    <property type="entry name" value="BEACH_Domain"/>
</dbReference>
<organism evidence="4 5">
    <name type="scientific">Trichomonas vaginalis (strain ATCC PRA-98 / G3)</name>
    <dbReference type="NCBI Taxonomy" id="412133"/>
    <lineage>
        <taxon>Eukaryota</taxon>
        <taxon>Metamonada</taxon>
        <taxon>Parabasalia</taxon>
        <taxon>Trichomonadida</taxon>
        <taxon>Trichomonadidae</taxon>
        <taxon>Trichomonas</taxon>
    </lineage>
</organism>
<reference evidence="4" key="1">
    <citation type="submission" date="2006-10" db="EMBL/GenBank/DDBJ databases">
        <authorList>
            <person name="Amadeo P."/>
            <person name="Zhao Q."/>
            <person name="Wortman J."/>
            <person name="Fraser-Liggett C."/>
            <person name="Carlton J."/>
        </authorList>
    </citation>
    <scope>NUCLEOTIDE SEQUENCE</scope>
    <source>
        <strain evidence="4">G3</strain>
    </source>
</reference>
<dbReference type="KEGG" id="tva:4720871"/>